<comment type="subcellular location">
    <subcellularLocation>
        <location evidence="1">Membrane</location>
        <topology evidence="1">Multi-pass membrane protein</topology>
    </subcellularLocation>
</comment>
<proteinExistence type="inferred from homology"/>
<protein>
    <recommendedName>
        <fullName evidence="10">Mitochondrial carrier protein</fullName>
    </recommendedName>
</protein>
<name>A0AAD1YVR8_9LAMI</name>
<dbReference type="InterPro" id="IPR018108">
    <property type="entry name" value="MCP_transmembrane"/>
</dbReference>
<evidence type="ECO:0000256" key="2">
    <source>
        <dbReference type="ARBA" id="ARBA00022448"/>
    </source>
</evidence>
<evidence type="ECO:0000256" key="7">
    <source>
        <dbReference type="RuleBase" id="RU000488"/>
    </source>
</evidence>
<evidence type="ECO:0000313" key="8">
    <source>
        <dbReference type="EMBL" id="CAI9755722.1"/>
    </source>
</evidence>
<evidence type="ECO:0000256" key="1">
    <source>
        <dbReference type="ARBA" id="ARBA00004141"/>
    </source>
</evidence>
<dbReference type="GO" id="GO:0055085">
    <property type="term" value="P:transmembrane transport"/>
    <property type="evidence" value="ECO:0007669"/>
    <property type="project" value="InterPro"/>
</dbReference>
<evidence type="ECO:0008006" key="10">
    <source>
        <dbReference type="Google" id="ProtNLM"/>
    </source>
</evidence>
<dbReference type="PROSITE" id="PS50920">
    <property type="entry name" value="SOLCAR"/>
    <property type="match status" value="1"/>
</dbReference>
<keyword evidence="3 6" id="KW-0812">Transmembrane</keyword>
<dbReference type="Gene3D" id="1.50.40.10">
    <property type="entry name" value="Mitochondrial carrier domain"/>
    <property type="match status" value="1"/>
</dbReference>
<dbReference type="PRINTS" id="PR00926">
    <property type="entry name" value="MITOCARRIER"/>
</dbReference>
<reference evidence="8" key="1">
    <citation type="submission" date="2023-05" db="EMBL/GenBank/DDBJ databases">
        <authorList>
            <person name="Huff M."/>
        </authorList>
    </citation>
    <scope>NUCLEOTIDE SEQUENCE</scope>
</reference>
<dbReference type="AlphaFoldDB" id="A0AAD1YVR8"/>
<gene>
    <name evidence="8" type="ORF">FPE_LOCUS3153</name>
</gene>
<evidence type="ECO:0000256" key="6">
    <source>
        <dbReference type="PROSITE-ProRule" id="PRU00282"/>
    </source>
</evidence>
<accession>A0AAD1YVR8</accession>
<dbReference type="Proteomes" id="UP000834106">
    <property type="component" value="Chromosome 2"/>
</dbReference>
<dbReference type="PANTHER" id="PTHR24089">
    <property type="entry name" value="SOLUTE CARRIER FAMILY 25"/>
    <property type="match status" value="1"/>
</dbReference>
<organism evidence="8 9">
    <name type="scientific">Fraxinus pennsylvanica</name>
    <dbReference type="NCBI Taxonomy" id="56036"/>
    <lineage>
        <taxon>Eukaryota</taxon>
        <taxon>Viridiplantae</taxon>
        <taxon>Streptophyta</taxon>
        <taxon>Embryophyta</taxon>
        <taxon>Tracheophyta</taxon>
        <taxon>Spermatophyta</taxon>
        <taxon>Magnoliopsida</taxon>
        <taxon>eudicotyledons</taxon>
        <taxon>Gunneridae</taxon>
        <taxon>Pentapetalae</taxon>
        <taxon>asterids</taxon>
        <taxon>lamiids</taxon>
        <taxon>Lamiales</taxon>
        <taxon>Oleaceae</taxon>
        <taxon>Oleeae</taxon>
        <taxon>Fraxinus</taxon>
    </lineage>
</organism>
<sequence>MYLLSTEDKDWLLNIRKDYDFDNWKVESSQWSTLSRKVVGYVDESSSYEEAKYMDCVPVYVKELIAGGAAGAFAKTAVAPLERIKILLQTRTQGFHTLAVYQSLKKLLNQEGVASVLRIVPYAALHFMTYEQYWSWIFDNCFALGTGPVIDLLAGSAAVGTAVLCTYPWDLACTKLAYQTQEEPCRMA</sequence>
<evidence type="ECO:0000313" key="9">
    <source>
        <dbReference type="Proteomes" id="UP000834106"/>
    </source>
</evidence>
<evidence type="ECO:0000256" key="5">
    <source>
        <dbReference type="ARBA" id="ARBA00023136"/>
    </source>
</evidence>
<dbReference type="GO" id="GO:0016020">
    <property type="term" value="C:membrane"/>
    <property type="evidence" value="ECO:0007669"/>
    <property type="project" value="UniProtKB-SubCell"/>
</dbReference>
<keyword evidence="5 6" id="KW-0472">Membrane</keyword>
<dbReference type="InterPro" id="IPR023395">
    <property type="entry name" value="MCP_dom_sf"/>
</dbReference>
<dbReference type="InterPro" id="IPR002067">
    <property type="entry name" value="MCP"/>
</dbReference>
<keyword evidence="4" id="KW-0677">Repeat</keyword>
<evidence type="ECO:0000256" key="3">
    <source>
        <dbReference type="ARBA" id="ARBA00022692"/>
    </source>
</evidence>
<dbReference type="SUPFAM" id="SSF103506">
    <property type="entry name" value="Mitochondrial carrier"/>
    <property type="match status" value="1"/>
</dbReference>
<keyword evidence="9" id="KW-1185">Reference proteome</keyword>
<dbReference type="EMBL" id="OU503037">
    <property type="protein sequence ID" value="CAI9755722.1"/>
    <property type="molecule type" value="Genomic_DNA"/>
</dbReference>
<evidence type="ECO:0000256" key="4">
    <source>
        <dbReference type="ARBA" id="ARBA00022737"/>
    </source>
</evidence>
<comment type="similarity">
    <text evidence="7">Belongs to the mitochondrial carrier (TC 2.A.29) family.</text>
</comment>
<feature type="repeat" description="Solcar" evidence="6">
    <location>
        <begin position="58"/>
        <end position="136"/>
    </location>
</feature>
<keyword evidence="2 7" id="KW-0813">Transport</keyword>
<dbReference type="Pfam" id="PF00153">
    <property type="entry name" value="Mito_carr"/>
    <property type="match status" value="1"/>
</dbReference>